<sequence>MTVSKHMKNQFIIISILLLLLTSCKSTSADLEKFEKILGPEKSETLTKLTEDFENNFLTKKYPNTDLSESYWNFMVEITQQNFPNKNELVSEENEKKYISSGLINEKYHYPDSVWVKEKEIVSRWTYKDESGKIKSYEDSIFIKSKDSVKIDSLFALEKNKVKFNYYGNYFKALEAAKSESPFINLYYTYTAASGYASVSSLLQGIKDYNMEITGPVERRVLVLALVY</sequence>
<protein>
    <recommendedName>
        <fullName evidence="4">Lipoprotein</fullName>
    </recommendedName>
</protein>
<reference evidence="2 3" key="1">
    <citation type="submission" date="2019-03" db="EMBL/GenBank/DDBJ databases">
        <title>Genomic Encyclopedia of Type Strains, Phase III (KMG-III): the genomes of soil and plant-associated and newly described type strains.</title>
        <authorList>
            <person name="Whitman W."/>
        </authorList>
    </citation>
    <scope>NUCLEOTIDE SEQUENCE [LARGE SCALE GENOMIC DNA]</scope>
    <source>
        <strain evidence="2 3">CECT 8455</strain>
    </source>
</reference>
<dbReference type="PROSITE" id="PS51257">
    <property type="entry name" value="PROKAR_LIPOPROTEIN"/>
    <property type="match status" value="1"/>
</dbReference>
<feature type="signal peptide" evidence="1">
    <location>
        <begin position="1"/>
        <end position="29"/>
    </location>
</feature>
<evidence type="ECO:0000256" key="1">
    <source>
        <dbReference type="SAM" id="SignalP"/>
    </source>
</evidence>
<evidence type="ECO:0008006" key="4">
    <source>
        <dbReference type="Google" id="ProtNLM"/>
    </source>
</evidence>
<organism evidence="2 3">
    <name type="scientific">Maribacter caenipelagi</name>
    <dbReference type="NCBI Taxonomy" id="1447781"/>
    <lineage>
        <taxon>Bacteria</taxon>
        <taxon>Pseudomonadati</taxon>
        <taxon>Bacteroidota</taxon>
        <taxon>Flavobacteriia</taxon>
        <taxon>Flavobacteriales</taxon>
        <taxon>Flavobacteriaceae</taxon>
        <taxon>Maribacter</taxon>
    </lineage>
</organism>
<dbReference type="AlphaFoldDB" id="A0A4R7DJ81"/>
<dbReference type="Proteomes" id="UP000295274">
    <property type="component" value="Unassembled WGS sequence"/>
</dbReference>
<keyword evidence="3" id="KW-1185">Reference proteome</keyword>
<name>A0A4R7DJ81_9FLAO</name>
<gene>
    <name evidence="2" type="ORF">DFQ03_0173</name>
</gene>
<keyword evidence="1" id="KW-0732">Signal</keyword>
<evidence type="ECO:0000313" key="3">
    <source>
        <dbReference type="Proteomes" id="UP000295274"/>
    </source>
</evidence>
<accession>A0A4R7DJ81</accession>
<proteinExistence type="predicted"/>
<dbReference type="EMBL" id="SNZW01000004">
    <property type="protein sequence ID" value="TDS20581.1"/>
    <property type="molecule type" value="Genomic_DNA"/>
</dbReference>
<feature type="chain" id="PRO_5020974574" description="Lipoprotein" evidence="1">
    <location>
        <begin position="30"/>
        <end position="228"/>
    </location>
</feature>
<comment type="caution">
    <text evidence="2">The sequence shown here is derived from an EMBL/GenBank/DDBJ whole genome shotgun (WGS) entry which is preliminary data.</text>
</comment>
<evidence type="ECO:0000313" key="2">
    <source>
        <dbReference type="EMBL" id="TDS20581.1"/>
    </source>
</evidence>